<organism evidence="2 3">
    <name type="scientific">Phytophthora nicotianae (strain INRA-310)</name>
    <name type="common">Phytophthora parasitica</name>
    <dbReference type="NCBI Taxonomy" id="761204"/>
    <lineage>
        <taxon>Eukaryota</taxon>
        <taxon>Sar</taxon>
        <taxon>Stramenopiles</taxon>
        <taxon>Oomycota</taxon>
        <taxon>Peronosporomycetes</taxon>
        <taxon>Peronosporales</taxon>
        <taxon>Peronosporaceae</taxon>
        <taxon>Phytophthora</taxon>
    </lineage>
</organism>
<accession>W2QFT9</accession>
<feature type="compositionally biased region" description="Pro residues" evidence="1">
    <location>
        <begin position="788"/>
        <end position="801"/>
    </location>
</feature>
<dbReference type="GeneID" id="20179759"/>
<sequence>MAQARRKGAECEGVACEHALGQQPLRLYEYLWSNASDNIDDSGKHIFSFVLTDTVVFKRQKPVKWLFTSKQERGKILSKTKRFLSVARVLHEFLVPRWASNTLPKLDKDKQILATYAYLDRSSAFGHMRMVIEHLDKAALKHLLEAREKPGFSVLQRFIPTKSGYNHTIRSDYTEDSCTVQKCISPFLLSDTKISMLQRTATFEIDDPLLRHRDVTDKEVRKTIEKINAEISSHLESIVGKEMLRFINYFKIGADHHIYLLWSSMLSFDAGVRGAARHYSLALGNAVSLSNNGDDHETPPKMSQSLIGCAAQLKVCPNCNRMLPRGEVQYVVTNKSIIRQFERDSVDSAGEESEKKIPTTLRAINGSMQIKRLKQLEQSTAYLYQTVQLCLTCARNINMDTKTCSPPSRNNNEDVIADESIVEKDLAIQPDQGLPAKIKRSSSTKVEEVREARKPVVVVHTRASSAGSMRMNFSKKNITKGSNQYRQHLLRVLPRLNALDPPELPPQDRMRQLAFHLKRTFGHPSLRFALSKCNIFPVGSMVPVRTLGAVCRTELLMSAALYWTELCQVQESSISPQTVDIDAIDSLLAGSLKPSNQTTHSTEEARSHPRHRIIRPTRLIQATEASCPLIPSAPSTTTCVPKRPDRPHSCIPASSSSRRARLLSLTARKIRGPPSNTDIQRDSTVEPQSTVRIVDGIQCHVQMSARSDDDGQCVLHLEVAEVASAESNQTMELTLKTTEILALLGNTQHITSQSALLEGILPLLRIENAQLSIPALQRQQETELPASSPRPPHLIPRPPPCRASNHPQVHFE</sequence>
<reference evidence="2 3" key="2">
    <citation type="submission" date="2013-11" db="EMBL/GenBank/DDBJ databases">
        <title>The Genome Sequence of Phytophthora parasitica INRA-310.</title>
        <authorList>
            <consortium name="The Broad Institute Genomics Platform"/>
            <person name="Russ C."/>
            <person name="Tyler B."/>
            <person name="Panabieres F."/>
            <person name="Shan W."/>
            <person name="Tripathy S."/>
            <person name="Grunwald N."/>
            <person name="Machado M."/>
            <person name="Johnson C.S."/>
            <person name="Arredondo F."/>
            <person name="Hong C."/>
            <person name="Coffey M."/>
            <person name="Young S.K."/>
            <person name="Zeng Q."/>
            <person name="Gargeya S."/>
            <person name="Fitzgerald M."/>
            <person name="Abouelleil A."/>
            <person name="Alvarado L."/>
            <person name="Chapman S.B."/>
            <person name="Gainer-Dewar J."/>
            <person name="Goldberg J."/>
            <person name="Griggs A."/>
            <person name="Gujja S."/>
            <person name="Hansen M."/>
            <person name="Howarth C."/>
            <person name="Imamovic A."/>
            <person name="Ireland A."/>
            <person name="Larimer J."/>
            <person name="McCowan C."/>
            <person name="Murphy C."/>
            <person name="Pearson M."/>
            <person name="Poon T.W."/>
            <person name="Priest M."/>
            <person name="Roberts A."/>
            <person name="Saif S."/>
            <person name="Shea T."/>
            <person name="Sykes S."/>
            <person name="Wortman J."/>
            <person name="Nusbaum C."/>
            <person name="Birren B."/>
        </authorList>
    </citation>
    <scope>NUCLEOTIDE SEQUENCE [LARGE SCALE GENOMIC DNA]</scope>
    <source>
        <strain evidence="2 3">INRA-310</strain>
    </source>
</reference>
<evidence type="ECO:0000256" key="1">
    <source>
        <dbReference type="SAM" id="MobiDB-lite"/>
    </source>
</evidence>
<dbReference type="Proteomes" id="UP000018817">
    <property type="component" value="Unassembled WGS sequence"/>
</dbReference>
<evidence type="ECO:0000313" key="2">
    <source>
        <dbReference type="EMBL" id="ETN11150.1"/>
    </source>
</evidence>
<dbReference type="OrthoDB" id="114913at2759"/>
<dbReference type="RefSeq" id="XP_008903633.1">
    <property type="nucleotide sequence ID" value="XM_008905385.1"/>
</dbReference>
<proteinExistence type="predicted"/>
<protein>
    <submittedName>
        <fullName evidence="2">Uncharacterized protein</fullName>
    </submittedName>
</protein>
<gene>
    <name evidence="2" type="ORF">PPTG_10112</name>
</gene>
<dbReference type="VEuPathDB" id="FungiDB:PPTG_10112"/>
<reference evidence="3" key="1">
    <citation type="submission" date="2011-12" db="EMBL/GenBank/DDBJ databases">
        <authorList>
            <consortium name="The Broad Institute Genome Sequencing Platform"/>
            <person name="Russ C."/>
            <person name="Tyler B."/>
            <person name="Panabieres F."/>
            <person name="Shan W."/>
            <person name="Tripathy S."/>
            <person name="Grunwald N."/>
            <person name="Machado M."/>
            <person name="Young S.K."/>
            <person name="Zeng Q."/>
            <person name="Gargeya S."/>
            <person name="Fitzgerald M."/>
            <person name="Haas B."/>
            <person name="Abouelleil A."/>
            <person name="Alvarado L."/>
            <person name="Arachchi H.M."/>
            <person name="Berlin A."/>
            <person name="Chapman S.B."/>
            <person name="Gearin G."/>
            <person name="Goldberg J."/>
            <person name="Griggs A."/>
            <person name="Gujja S."/>
            <person name="Hansen M."/>
            <person name="Heiman D."/>
            <person name="Howarth C."/>
            <person name="Larimer J."/>
            <person name="Lui A."/>
            <person name="MacDonald P.J.P."/>
            <person name="McCowen C."/>
            <person name="Montmayeur A."/>
            <person name="Murphy C."/>
            <person name="Neiman D."/>
            <person name="Pearson M."/>
            <person name="Priest M."/>
            <person name="Roberts A."/>
            <person name="Saif S."/>
            <person name="Shea T."/>
            <person name="Sisk P."/>
            <person name="Stolte C."/>
            <person name="Sykes S."/>
            <person name="Wortman J."/>
            <person name="Nusbaum C."/>
            <person name="Birren B."/>
        </authorList>
    </citation>
    <scope>NUCLEOTIDE SEQUENCE [LARGE SCALE GENOMIC DNA]</scope>
    <source>
        <strain evidence="3">INRA-310</strain>
    </source>
</reference>
<dbReference type="EMBL" id="KI669580">
    <property type="protein sequence ID" value="ETN11150.1"/>
    <property type="molecule type" value="Genomic_DNA"/>
</dbReference>
<dbReference type="AlphaFoldDB" id="W2QFT9"/>
<evidence type="ECO:0000313" key="3">
    <source>
        <dbReference type="Proteomes" id="UP000018817"/>
    </source>
</evidence>
<name>W2QFT9_PHYN3</name>
<feature type="region of interest" description="Disordered" evidence="1">
    <location>
        <begin position="778"/>
        <end position="812"/>
    </location>
</feature>